<dbReference type="Pfam" id="PF02803">
    <property type="entry name" value="Thiolase_C"/>
    <property type="match status" value="1"/>
</dbReference>
<evidence type="ECO:0000256" key="4">
    <source>
        <dbReference type="ARBA" id="ARBA00023315"/>
    </source>
</evidence>
<dbReference type="Gene3D" id="3.40.47.10">
    <property type="match status" value="2"/>
</dbReference>
<dbReference type="InterPro" id="IPR002155">
    <property type="entry name" value="Thiolase"/>
</dbReference>
<comment type="caution">
    <text evidence="9">The sequence shown here is derived from an EMBL/GenBank/DDBJ whole genome shotgun (WGS) entry which is preliminary data.</text>
</comment>
<keyword evidence="7" id="KW-1133">Transmembrane helix</keyword>
<keyword evidence="7" id="KW-0812">Transmembrane</keyword>
<comment type="similarity">
    <text evidence="1">Belongs to the thiolase-like superfamily. Thiolase family.</text>
</comment>
<feature type="domain" description="Thiolase C-terminal" evidence="8">
    <location>
        <begin position="23"/>
        <end position="144"/>
    </location>
</feature>
<accession>A0A3A0V842</accession>
<gene>
    <name evidence="9" type="ORF">BUZ14_14610</name>
</gene>
<reference evidence="9 10" key="1">
    <citation type="journal article" date="2016" name="Front. Microbiol.">
        <title>Comprehensive Phylogenetic Analysis of Bovine Non-aureus Staphylococci Species Based on Whole-Genome Sequencing.</title>
        <authorList>
            <person name="Naushad S."/>
            <person name="Barkema H.W."/>
            <person name="Luby C."/>
            <person name="Condas L.A."/>
            <person name="Nobrega D.B."/>
            <person name="Carson D.A."/>
            <person name="De Buck J."/>
        </authorList>
    </citation>
    <scope>NUCLEOTIDE SEQUENCE [LARGE SCALE GENOMIC DNA]</scope>
    <source>
        <strain evidence="9 10">SNUC 4781</strain>
    </source>
</reference>
<evidence type="ECO:0000259" key="8">
    <source>
        <dbReference type="Pfam" id="PF02803"/>
    </source>
</evidence>
<dbReference type="GO" id="GO:0003988">
    <property type="term" value="F:acetyl-CoA C-acyltransferase activity"/>
    <property type="evidence" value="ECO:0007669"/>
    <property type="project" value="UniProtKB-EC"/>
</dbReference>
<sequence>PLTDGSGFVVVMSGDKVKELGVEPIARFVGFKAVGVDPKLMGIGPAYAIPEVLEQANLDVNDIDLVELNEAFASQTLASMREVGLDAEKTNVNGGAIALGHPLGATGAMLVGRLLSEMKKRPETRYGMVTMCIGVGMGAAGIFEYVR</sequence>
<protein>
    <recommendedName>
        <fullName evidence="2">Probable acetyl-CoA acyltransferase</fullName>
        <ecNumber evidence="5">2.3.1.16</ecNumber>
    </recommendedName>
    <alternativeName>
        <fullName evidence="6">Putative acetyl-CoA C-acetyltransferase VraB</fullName>
    </alternativeName>
</protein>
<organism evidence="9 10">
    <name type="scientific">Staphylococcus gallinarum</name>
    <dbReference type="NCBI Taxonomy" id="1293"/>
    <lineage>
        <taxon>Bacteria</taxon>
        <taxon>Bacillati</taxon>
        <taxon>Bacillota</taxon>
        <taxon>Bacilli</taxon>
        <taxon>Bacillales</taxon>
        <taxon>Staphylococcaceae</taxon>
        <taxon>Staphylococcus</taxon>
    </lineage>
</organism>
<dbReference type="SUPFAM" id="SSF53901">
    <property type="entry name" value="Thiolase-like"/>
    <property type="match status" value="1"/>
</dbReference>
<dbReference type="PROSITE" id="PS00737">
    <property type="entry name" value="THIOLASE_2"/>
    <property type="match status" value="1"/>
</dbReference>
<dbReference type="GO" id="GO:0006635">
    <property type="term" value="P:fatty acid beta-oxidation"/>
    <property type="evidence" value="ECO:0007669"/>
    <property type="project" value="TreeGrafter"/>
</dbReference>
<dbReference type="EC" id="2.3.1.16" evidence="5"/>
<evidence type="ECO:0000313" key="9">
    <source>
        <dbReference type="EMBL" id="RIP26869.1"/>
    </source>
</evidence>
<dbReference type="CDD" id="cd00751">
    <property type="entry name" value="thiolase"/>
    <property type="match status" value="1"/>
</dbReference>
<dbReference type="Proteomes" id="UP000265541">
    <property type="component" value="Unassembled WGS sequence"/>
</dbReference>
<dbReference type="InterPro" id="IPR020613">
    <property type="entry name" value="Thiolase_CS"/>
</dbReference>
<dbReference type="InterPro" id="IPR050215">
    <property type="entry name" value="Thiolase-like_sf_Thiolase"/>
</dbReference>
<evidence type="ECO:0000256" key="1">
    <source>
        <dbReference type="ARBA" id="ARBA00010982"/>
    </source>
</evidence>
<keyword evidence="7" id="KW-0472">Membrane</keyword>
<evidence type="ECO:0000256" key="2">
    <source>
        <dbReference type="ARBA" id="ARBA00014048"/>
    </source>
</evidence>
<evidence type="ECO:0000256" key="3">
    <source>
        <dbReference type="ARBA" id="ARBA00022679"/>
    </source>
</evidence>
<evidence type="ECO:0000256" key="5">
    <source>
        <dbReference type="ARBA" id="ARBA00024073"/>
    </source>
</evidence>
<evidence type="ECO:0000256" key="7">
    <source>
        <dbReference type="SAM" id="Phobius"/>
    </source>
</evidence>
<evidence type="ECO:0000313" key="10">
    <source>
        <dbReference type="Proteomes" id="UP000265541"/>
    </source>
</evidence>
<keyword evidence="3" id="KW-0808">Transferase</keyword>
<evidence type="ECO:0000256" key="6">
    <source>
        <dbReference type="ARBA" id="ARBA00040726"/>
    </source>
</evidence>
<feature type="transmembrane region" description="Helical" evidence="7">
    <location>
        <begin position="126"/>
        <end position="146"/>
    </location>
</feature>
<dbReference type="PANTHER" id="PTHR43853:SF21">
    <property type="entry name" value="STEROID 3-KETOACYL-COA THIOLASE"/>
    <property type="match status" value="1"/>
</dbReference>
<keyword evidence="4" id="KW-0012">Acyltransferase</keyword>
<dbReference type="PANTHER" id="PTHR43853">
    <property type="entry name" value="3-KETOACYL-COA THIOLASE, PEROXISOMAL"/>
    <property type="match status" value="1"/>
</dbReference>
<dbReference type="GO" id="GO:0005737">
    <property type="term" value="C:cytoplasm"/>
    <property type="evidence" value="ECO:0007669"/>
    <property type="project" value="UniProtKB-ARBA"/>
</dbReference>
<proteinExistence type="inferred from homology"/>
<name>A0A3A0V842_STAGA</name>
<feature type="non-terminal residue" evidence="9">
    <location>
        <position position="1"/>
    </location>
</feature>
<dbReference type="AlphaFoldDB" id="A0A3A0V842"/>
<dbReference type="InterPro" id="IPR020610">
    <property type="entry name" value="Thiolase_AS"/>
</dbReference>
<dbReference type="InterPro" id="IPR016039">
    <property type="entry name" value="Thiolase-like"/>
</dbReference>
<dbReference type="InterPro" id="IPR020617">
    <property type="entry name" value="Thiolase_C"/>
</dbReference>
<dbReference type="EMBL" id="QYJN01000174">
    <property type="protein sequence ID" value="RIP26869.1"/>
    <property type="molecule type" value="Genomic_DNA"/>
</dbReference>
<dbReference type="OrthoDB" id="9764892at2"/>
<dbReference type="PROSITE" id="PS00099">
    <property type="entry name" value="THIOLASE_3"/>
    <property type="match status" value="1"/>
</dbReference>
<dbReference type="GO" id="GO:0010124">
    <property type="term" value="P:phenylacetate catabolic process"/>
    <property type="evidence" value="ECO:0007669"/>
    <property type="project" value="TreeGrafter"/>
</dbReference>